<evidence type="ECO:0000259" key="4">
    <source>
        <dbReference type="Pfam" id="PF13193"/>
    </source>
</evidence>
<comment type="similarity">
    <text evidence="1">Belongs to the ATP-dependent AMP-binding enzyme family.</text>
</comment>
<name>A0A1X0RRM1_RHIZD</name>
<dbReference type="OMA" id="QTMAIVC"/>
<dbReference type="Pfam" id="PF00501">
    <property type="entry name" value="AMP-binding"/>
    <property type="match status" value="1"/>
</dbReference>
<dbReference type="GO" id="GO:0016405">
    <property type="term" value="F:CoA-ligase activity"/>
    <property type="evidence" value="ECO:0007669"/>
    <property type="project" value="TreeGrafter"/>
</dbReference>
<dbReference type="InterPro" id="IPR025110">
    <property type="entry name" value="AMP-bd_C"/>
</dbReference>
<dbReference type="InterPro" id="IPR042099">
    <property type="entry name" value="ANL_N_sf"/>
</dbReference>
<reference evidence="5 6" key="1">
    <citation type="journal article" date="2016" name="Proc. Natl. Acad. Sci. U.S.A.">
        <title>Lipid metabolic changes in an early divergent fungus govern the establishment of a mutualistic symbiosis with endobacteria.</title>
        <authorList>
            <person name="Lastovetsky O.A."/>
            <person name="Gaspar M.L."/>
            <person name="Mondo S.J."/>
            <person name="LaButti K.M."/>
            <person name="Sandor L."/>
            <person name="Grigoriev I.V."/>
            <person name="Henry S.A."/>
            <person name="Pawlowska T.E."/>
        </authorList>
    </citation>
    <scope>NUCLEOTIDE SEQUENCE [LARGE SCALE GENOMIC DNA]</scope>
    <source>
        <strain evidence="5 6">ATCC 11559</strain>
    </source>
</reference>
<evidence type="ECO:0000256" key="2">
    <source>
        <dbReference type="ARBA" id="ARBA00022598"/>
    </source>
</evidence>
<feature type="domain" description="AMP-dependent synthetase/ligase" evidence="3">
    <location>
        <begin position="43"/>
        <end position="412"/>
    </location>
</feature>
<dbReference type="PANTHER" id="PTHR24096">
    <property type="entry name" value="LONG-CHAIN-FATTY-ACID--COA LIGASE"/>
    <property type="match status" value="1"/>
</dbReference>
<dbReference type="PANTHER" id="PTHR24096:SF149">
    <property type="entry name" value="AMP-BINDING DOMAIN-CONTAINING PROTEIN-RELATED"/>
    <property type="match status" value="1"/>
</dbReference>
<feature type="domain" description="AMP-binding enzyme C-terminal" evidence="4">
    <location>
        <begin position="463"/>
        <end position="542"/>
    </location>
</feature>
<keyword evidence="2" id="KW-0436">Ligase</keyword>
<evidence type="ECO:0000313" key="5">
    <source>
        <dbReference type="EMBL" id="ORE14639.1"/>
    </source>
</evidence>
<organism evidence="5 6">
    <name type="scientific">Rhizopus microsporus</name>
    <dbReference type="NCBI Taxonomy" id="58291"/>
    <lineage>
        <taxon>Eukaryota</taxon>
        <taxon>Fungi</taxon>
        <taxon>Fungi incertae sedis</taxon>
        <taxon>Mucoromycota</taxon>
        <taxon>Mucoromycotina</taxon>
        <taxon>Mucoromycetes</taxon>
        <taxon>Mucorales</taxon>
        <taxon>Mucorineae</taxon>
        <taxon>Rhizopodaceae</taxon>
        <taxon>Rhizopus</taxon>
    </lineage>
</organism>
<evidence type="ECO:0000259" key="3">
    <source>
        <dbReference type="Pfam" id="PF00501"/>
    </source>
</evidence>
<dbReference type="InterPro" id="IPR000873">
    <property type="entry name" value="AMP-dep_synth/lig_dom"/>
</dbReference>
<dbReference type="GO" id="GO:0019748">
    <property type="term" value="P:secondary metabolic process"/>
    <property type="evidence" value="ECO:0007669"/>
    <property type="project" value="TreeGrafter"/>
</dbReference>
<dbReference type="AlphaFoldDB" id="A0A1X0RRM1"/>
<dbReference type="InterPro" id="IPR045851">
    <property type="entry name" value="AMP-bd_C_sf"/>
</dbReference>
<dbReference type="InterPro" id="IPR020845">
    <property type="entry name" value="AMP-binding_CS"/>
</dbReference>
<dbReference type="VEuPathDB" id="FungiDB:BCV72DRAFT_72412"/>
<dbReference type="Pfam" id="PF13193">
    <property type="entry name" value="AMP-binding_C"/>
    <property type="match status" value="1"/>
</dbReference>
<evidence type="ECO:0000256" key="1">
    <source>
        <dbReference type="ARBA" id="ARBA00006432"/>
    </source>
</evidence>
<dbReference type="Proteomes" id="UP000242381">
    <property type="component" value="Unassembled WGS sequence"/>
</dbReference>
<dbReference type="Gene3D" id="3.30.300.30">
    <property type="match status" value="1"/>
</dbReference>
<dbReference type="PROSITE" id="PS00455">
    <property type="entry name" value="AMP_BINDING"/>
    <property type="match status" value="1"/>
</dbReference>
<proteinExistence type="inferred from homology"/>
<evidence type="ECO:0000313" key="6">
    <source>
        <dbReference type="Proteomes" id="UP000242381"/>
    </source>
</evidence>
<dbReference type="EMBL" id="KV921461">
    <property type="protein sequence ID" value="ORE14639.1"/>
    <property type="molecule type" value="Genomic_DNA"/>
</dbReference>
<gene>
    <name evidence="5" type="ORF">BCV71DRAFT_48275</name>
</gene>
<dbReference type="Gene3D" id="3.40.50.12780">
    <property type="entry name" value="N-terminal domain of ligase-like"/>
    <property type="match status" value="1"/>
</dbReference>
<dbReference type="SUPFAM" id="SSF56801">
    <property type="entry name" value="Acetyl-CoA synthetase-like"/>
    <property type="match status" value="1"/>
</dbReference>
<sequence>MLMQTKSTSQDCPITVPESKLTPVVLDKVSLLDILFTETYNKTPPGQVIYAEASNPEINLTFEQLKHRVLVCATALKNGFNLQPGDVVGICSQNNIMYPILFFGSIAAGCVVAPLRPSDMLSSEELANDIATVVPKLLIVHQWEMQHTFTALGRSGIPKPPILLLNEPNEKIDEAYANMPTVDALVFSNEPAQPYQYTNEELANSPCCLYFTSGSTGRSKAVMISQNAIISQLLYIAGSVRCQCNNLVFTNFSFASSFGLYLIFGICSGMTSYILDKNKSTLEGLCDAIERLKIKAVALPPGIVNLLVKSKQVTSRYDLSSLQKIYFTGGFVDMSIVMLVKRVLNVQCVNLFGMTESLGIFVSNECYTLAGSVGRLSRIASARIVNEEGRDVSVGDIGELRIKSPSMTIGYYKDAQATAELFDEQGYMRTGDIFRMDDRGLFYYVSRSKDLIRQPYINIHATEIESVINRHPNVEDCAVVGVYSEEHAFELPRAYVSLIDKGITNKTVEEIYECVNSQLPSYKQLSGRIFVIDSFPRTGSGKIKRFELV</sequence>
<accession>A0A1X0RRM1</accession>
<protein>
    <submittedName>
        <fullName evidence="5">Acetyl-CoA synthetase-like protein</fullName>
    </submittedName>
</protein>